<comment type="caution">
    <text evidence="3">The sequence shown here is derived from an EMBL/GenBank/DDBJ whole genome shotgun (WGS) entry which is preliminary data.</text>
</comment>
<organism evidence="3 4">
    <name type="scientific">Trichonephila inaurata madagascariensis</name>
    <dbReference type="NCBI Taxonomy" id="2747483"/>
    <lineage>
        <taxon>Eukaryota</taxon>
        <taxon>Metazoa</taxon>
        <taxon>Ecdysozoa</taxon>
        <taxon>Arthropoda</taxon>
        <taxon>Chelicerata</taxon>
        <taxon>Arachnida</taxon>
        <taxon>Araneae</taxon>
        <taxon>Araneomorphae</taxon>
        <taxon>Entelegynae</taxon>
        <taxon>Araneoidea</taxon>
        <taxon>Nephilidae</taxon>
        <taxon>Trichonephila</taxon>
        <taxon>Trichonephila inaurata</taxon>
    </lineage>
</organism>
<evidence type="ECO:0000313" key="4">
    <source>
        <dbReference type="Proteomes" id="UP000886998"/>
    </source>
</evidence>
<dbReference type="Proteomes" id="UP000886998">
    <property type="component" value="Unassembled WGS sequence"/>
</dbReference>
<dbReference type="InterPro" id="IPR023398">
    <property type="entry name" value="TIF_eIF4e-like"/>
</dbReference>
<comment type="similarity">
    <text evidence="1">Belongs to the UPF0696 family.</text>
</comment>
<dbReference type="EMBL" id="BMAV01021484">
    <property type="protein sequence ID" value="GFY75573.1"/>
    <property type="molecule type" value="Genomic_DNA"/>
</dbReference>
<feature type="region of interest" description="Disordered" evidence="2">
    <location>
        <begin position="43"/>
        <end position="68"/>
    </location>
</feature>
<gene>
    <name evidence="3" type="primary">NCL1_19888</name>
    <name evidence="3" type="ORF">TNIN_90241</name>
</gene>
<dbReference type="Gene3D" id="3.30.760.10">
    <property type="entry name" value="RNA Cap, Translation Initiation Factor Eif4e"/>
    <property type="match status" value="1"/>
</dbReference>
<protein>
    <submittedName>
        <fullName evidence="3">Uncharacterized protein</fullName>
    </submittedName>
</protein>
<dbReference type="PANTHER" id="PTHR31977:SF1">
    <property type="entry name" value="UPF0696 PROTEIN C11ORF68"/>
    <property type="match status" value="1"/>
</dbReference>
<proteinExistence type="inferred from homology"/>
<dbReference type="InterPro" id="IPR015034">
    <property type="entry name" value="Bles03"/>
</dbReference>
<evidence type="ECO:0000256" key="1">
    <source>
        <dbReference type="ARBA" id="ARBA00010568"/>
    </source>
</evidence>
<dbReference type="AlphaFoldDB" id="A0A8X7CP64"/>
<keyword evidence="4" id="KW-1185">Reference proteome</keyword>
<name>A0A8X7CP64_9ARAC</name>
<dbReference type="PANTHER" id="PTHR31977">
    <property type="entry name" value="UPF0696 PROTEIN C11ORF68"/>
    <property type="match status" value="1"/>
</dbReference>
<evidence type="ECO:0000313" key="3">
    <source>
        <dbReference type="EMBL" id="GFY75573.1"/>
    </source>
</evidence>
<accession>A0A8X7CP64</accession>
<dbReference type="SUPFAM" id="SSF55418">
    <property type="entry name" value="eIF4e-like"/>
    <property type="match status" value="1"/>
</dbReference>
<reference evidence="3" key="1">
    <citation type="submission" date="2020-08" db="EMBL/GenBank/DDBJ databases">
        <title>Multicomponent nature underlies the extraordinary mechanical properties of spider dragline silk.</title>
        <authorList>
            <person name="Kono N."/>
            <person name="Nakamura H."/>
            <person name="Mori M."/>
            <person name="Yoshida Y."/>
            <person name="Ohtoshi R."/>
            <person name="Malay A.D."/>
            <person name="Moran D.A.P."/>
            <person name="Tomita M."/>
            <person name="Numata K."/>
            <person name="Arakawa K."/>
        </authorList>
    </citation>
    <scope>NUCLEOTIDE SEQUENCE</scope>
</reference>
<sequence length="221" mass="25210">MIFSDSWSVVWACKFSSSSRKKTVFTVSLRKAAPLKLNRFEDLSSDHDSTGEDSSSEEQDEILTTNEDQILPSQVTDRDYIFMPPLDESIDGNEENSNTGKWMLFPLGDLQKLDEFWVTLLPLYYEGILTGIKCSTALGSQHGVINCYTANSEDTSDVKKAADAIRDCTDYKYIMYYKTNEASRRGQYLDSGSSNISKYMHTVKKAMFEKDQGNRWKIIYL</sequence>
<dbReference type="OrthoDB" id="6422308at2759"/>
<evidence type="ECO:0000256" key="2">
    <source>
        <dbReference type="SAM" id="MobiDB-lite"/>
    </source>
</evidence>